<proteinExistence type="predicted"/>
<sequence length="39" mass="4012">MDRGLGVGIVVGAFAPIAGVVIIASFTPAYYLPIRGEYG</sequence>
<keyword evidence="3" id="KW-1185">Reference proteome</keyword>
<comment type="caution">
    <text evidence="2">The sequence shown here is derived from an EMBL/GenBank/DDBJ whole genome shotgun (WGS) entry which is preliminary data.</text>
</comment>
<reference evidence="2 3" key="1">
    <citation type="submission" date="2021-01" db="EMBL/GenBank/DDBJ databases">
        <title>Whole genome shotgun sequence of Asanoa iriomotensis NBRC 100142.</title>
        <authorList>
            <person name="Komaki H."/>
            <person name="Tamura T."/>
        </authorList>
    </citation>
    <scope>NUCLEOTIDE SEQUENCE [LARGE SCALE GENOMIC DNA]</scope>
    <source>
        <strain evidence="2 3">NBRC 100142</strain>
    </source>
</reference>
<keyword evidence="1" id="KW-0472">Membrane</keyword>
<keyword evidence="1" id="KW-0812">Transmembrane</keyword>
<accession>A0ABQ4BU99</accession>
<name>A0ABQ4BU99_9ACTN</name>
<gene>
    <name evidence="2" type="ORF">Air01nite_02010</name>
</gene>
<dbReference type="EMBL" id="BONC01000001">
    <property type="protein sequence ID" value="GIF54106.1"/>
    <property type="molecule type" value="Genomic_DNA"/>
</dbReference>
<organism evidence="2 3">
    <name type="scientific">Asanoa iriomotensis</name>
    <dbReference type="NCBI Taxonomy" id="234613"/>
    <lineage>
        <taxon>Bacteria</taxon>
        <taxon>Bacillati</taxon>
        <taxon>Actinomycetota</taxon>
        <taxon>Actinomycetes</taxon>
        <taxon>Micromonosporales</taxon>
        <taxon>Micromonosporaceae</taxon>
        <taxon>Asanoa</taxon>
    </lineage>
</organism>
<feature type="transmembrane region" description="Helical" evidence="1">
    <location>
        <begin position="6"/>
        <end position="32"/>
    </location>
</feature>
<dbReference type="Proteomes" id="UP000624325">
    <property type="component" value="Unassembled WGS sequence"/>
</dbReference>
<protein>
    <submittedName>
        <fullName evidence="2">Uncharacterized protein</fullName>
    </submittedName>
</protein>
<keyword evidence="1" id="KW-1133">Transmembrane helix</keyword>
<evidence type="ECO:0000313" key="3">
    <source>
        <dbReference type="Proteomes" id="UP000624325"/>
    </source>
</evidence>
<evidence type="ECO:0000256" key="1">
    <source>
        <dbReference type="SAM" id="Phobius"/>
    </source>
</evidence>
<evidence type="ECO:0000313" key="2">
    <source>
        <dbReference type="EMBL" id="GIF54106.1"/>
    </source>
</evidence>